<dbReference type="OrthoDB" id="10491946at2759"/>
<dbReference type="EMBL" id="JXTB01000408">
    <property type="protein sequence ID" value="PON41756.1"/>
    <property type="molecule type" value="Genomic_DNA"/>
</dbReference>
<sequence>MLDPDELKPLLISQELPEQSLTPMKNHSFLSNDHGSLKLSPKTEEEVESLNKMREEEALALNKISDDFAEKFRKYNVPRLGESKEFEGYADYFKDFMKIWKVEAEKGRGKGHRSLIEWLQKLDHDHNKQRSTSLNPLKVMAINLGIQISQCITDFSLLNSVSAESSREVVTNIRLLAILLGGLSLEENSIIIDKLVSVMKFFDQTLRMAEPVSVAKSSKGNSSQRELQQNILCMLLGQVLRLEIAFCCPDFPVMLNNDAFLNIRCQLSQIFGEELKKINLKINELKSEILPRGNGSRTMNLIRERLNVGIRDIWKELDLKSGADQTN</sequence>
<name>A0A2P5AZ39_PARAD</name>
<evidence type="ECO:0000313" key="2">
    <source>
        <dbReference type="Proteomes" id="UP000237105"/>
    </source>
</evidence>
<comment type="caution">
    <text evidence="1">The sequence shown here is derived from an EMBL/GenBank/DDBJ whole genome shotgun (WGS) entry which is preliminary data.</text>
</comment>
<protein>
    <submittedName>
        <fullName evidence="1">Uncharacterized protein</fullName>
    </submittedName>
</protein>
<accession>A0A2P5AZ39</accession>
<dbReference type="AlphaFoldDB" id="A0A2P5AZ39"/>
<organism evidence="1 2">
    <name type="scientific">Parasponia andersonii</name>
    <name type="common">Sponia andersonii</name>
    <dbReference type="NCBI Taxonomy" id="3476"/>
    <lineage>
        <taxon>Eukaryota</taxon>
        <taxon>Viridiplantae</taxon>
        <taxon>Streptophyta</taxon>
        <taxon>Embryophyta</taxon>
        <taxon>Tracheophyta</taxon>
        <taxon>Spermatophyta</taxon>
        <taxon>Magnoliopsida</taxon>
        <taxon>eudicotyledons</taxon>
        <taxon>Gunneridae</taxon>
        <taxon>Pentapetalae</taxon>
        <taxon>rosids</taxon>
        <taxon>fabids</taxon>
        <taxon>Rosales</taxon>
        <taxon>Cannabaceae</taxon>
        <taxon>Parasponia</taxon>
    </lineage>
</organism>
<gene>
    <name evidence="1" type="ORF">PanWU01x14_287260</name>
</gene>
<reference evidence="2" key="1">
    <citation type="submission" date="2016-06" db="EMBL/GenBank/DDBJ databases">
        <title>Parallel loss of symbiosis genes in relatives of nitrogen-fixing non-legume Parasponia.</title>
        <authorList>
            <person name="Van Velzen R."/>
            <person name="Holmer R."/>
            <person name="Bu F."/>
            <person name="Rutten L."/>
            <person name="Van Zeijl A."/>
            <person name="Liu W."/>
            <person name="Santuari L."/>
            <person name="Cao Q."/>
            <person name="Sharma T."/>
            <person name="Shen D."/>
            <person name="Roswanjaya Y."/>
            <person name="Wardhani T."/>
            <person name="Kalhor M.S."/>
            <person name="Jansen J."/>
            <person name="Van den Hoogen J."/>
            <person name="Gungor B."/>
            <person name="Hartog M."/>
            <person name="Hontelez J."/>
            <person name="Verver J."/>
            <person name="Yang W.-C."/>
            <person name="Schijlen E."/>
            <person name="Repin R."/>
            <person name="Schilthuizen M."/>
            <person name="Schranz E."/>
            <person name="Heidstra R."/>
            <person name="Miyata K."/>
            <person name="Fedorova E."/>
            <person name="Kohlen W."/>
            <person name="Bisseling T."/>
            <person name="Smit S."/>
            <person name="Geurts R."/>
        </authorList>
    </citation>
    <scope>NUCLEOTIDE SEQUENCE [LARGE SCALE GENOMIC DNA]</scope>
    <source>
        <strain evidence="2">cv. WU1-14</strain>
    </source>
</reference>
<keyword evidence="2" id="KW-1185">Reference proteome</keyword>
<evidence type="ECO:0000313" key="1">
    <source>
        <dbReference type="EMBL" id="PON41756.1"/>
    </source>
</evidence>
<proteinExistence type="predicted"/>
<dbReference type="Proteomes" id="UP000237105">
    <property type="component" value="Unassembled WGS sequence"/>
</dbReference>